<dbReference type="PANTHER" id="PTHR10828">
    <property type="entry name" value="M-PHASE INDUCER PHOSPHATASE DUAL SPECIFICITY PHOSPHATASE CDC25"/>
    <property type="match status" value="1"/>
</dbReference>
<dbReference type="InterPro" id="IPR036873">
    <property type="entry name" value="Rhodanese-like_dom_sf"/>
</dbReference>
<feature type="domain" description="Rhodanese" evidence="1">
    <location>
        <begin position="21"/>
        <end position="139"/>
    </location>
</feature>
<evidence type="ECO:0000259" key="1">
    <source>
        <dbReference type="PROSITE" id="PS50206"/>
    </source>
</evidence>
<dbReference type="EMBL" id="JANCYW010000006">
    <property type="protein sequence ID" value="KAK4535813.1"/>
    <property type="molecule type" value="Genomic_DNA"/>
</dbReference>
<evidence type="ECO:0000313" key="2">
    <source>
        <dbReference type="EMBL" id="KAK4535813.1"/>
    </source>
</evidence>
<reference evidence="2 3" key="1">
    <citation type="submission" date="2022-07" db="EMBL/GenBank/DDBJ databases">
        <title>Genome-wide signatures of adaptation to extreme environments.</title>
        <authorList>
            <person name="Cho C.H."/>
            <person name="Yoon H.S."/>
        </authorList>
    </citation>
    <scope>NUCLEOTIDE SEQUENCE [LARGE SCALE GENOMIC DNA]</scope>
    <source>
        <strain evidence="2 3">DBV 063 E5</strain>
    </source>
</reference>
<proteinExistence type="predicted"/>
<dbReference type="GO" id="GO:0005634">
    <property type="term" value="C:nucleus"/>
    <property type="evidence" value="ECO:0007669"/>
    <property type="project" value="TreeGrafter"/>
</dbReference>
<dbReference type="PANTHER" id="PTHR10828:SF38">
    <property type="entry name" value="ARSENICAL-RESISTANCE PROTEIN 2-RELATED"/>
    <property type="match status" value="1"/>
</dbReference>
<dbReference type="Pfam" id="PF00581">
    <property type="entry name" value="Rhodanese"/>
    <property type="match status" value="1"/>
</dbReference>
<dbReference type="AlphaFoldDB" id="A0AAV9IU49"/>
<dbReference type="SMART" id="SM00450">
    <property type="entry name" value="RHOD"/>
    <property type="match status" value="1"/>
</dbReference>
<dbReference type="SUPFAM" id="SSF52821">
    <property type="entry name" value="Rhodanese/Cell cycle control phosphatase"/>
    <property type="match status" value="1"/>
</dbReference>
<dbReference type="GO" id="GO:0005737">
    <property type="term" value="C:cytoplasm"/>
    <property type="evidence" value="ECO:0007669"/>
    <property type="project" value="TreeGrafter"/>
</dbReference>
<dbReference type="GO" id="GO:0004725">
    <property type="term" value="F:protein tyrosine phosphatase activity"/>
    <property type="evidence" value="ECO:0007669"/>
    <property type="project" value="TreeGrafter"/>
</dbReference>
<dbReference type="Gene3D" id="3.40.250.10">
    <property type="entry name" value="Rhodanese-like domain"/>
    <property type="match status" value="1"/>
</dbReference>
<accession>A0AAV9IU49</accession>
<organism evidence="2 3">
    <name type="scientific">Cyanidium caldarium</name>
    <name type="common">Red alga</name>
    <dbReference type="NCBI Taxonomy" id="2771"/>
    <lineage>
        <taxon>Eukaryota</taxon>
        <taxon>Rhodophyta</taxon>
        <taxon>Bangiophyceae</taxon>
        <taxon>Cyanidiales</taxon>
        <taxon>Cyanidiaceae</taxon>
        <taxon>Cyanidium</taxon>
    </lineage>
</organism>
<dbReference type="Proteomes" id="UP001301350">
    <property type="component" value="Unassembled WGS sequence"/>
</dbReference>
<gene>
    <name evidence="2" type="ORF">CDCA_CDCA06G1838</name>
</gene>
<protein>
    <recommendedName>
        <fullName evidence="1">Rhodanese domain-containing protein</fullName>
    </recommendedName>
</protein>
<name>A0AAV9IU49_CYACA</name>
<evidence type="ECO:0000313" key="3">
    <source>
        <dbReference type="Proteomes" id="UP001301350"/>
    </source>
</evidence>
<dbReference type="PROSITE" id="PS50206">
    <property type="entry name" value="RHODANESE_3"/>
    <property type="match status" value="1"/>
</dbReference>
<comment type="caution">
    <text evidence="2">The sequence shown here is derived from an EMBL/GenBank/DDBJ whole genome shotgun (WGS) entry which is preliminary data.</text>
</comment>
<dbReference type="InterPro" id="IPR001763">
    <property type="entry name" value="Rhodanese-like_dom"/>
</dbReference>
<keyword evidence="3" id="KW-1185">Reference proteome</keyword>
<sequence>MSSISRTSVKQVAEWVRSGQVPEPVRLIDVRDEDHRGGHVRGSWHLPSDEVFERMEELVRKTAFGSKERSVDGTQRTVVFYCMHSCMRGPSAAQLYVQCLRRYAVALNDDERAAYRPPAVYVMDGGYRAFAKAYARTEPELFEDLKTSGGE</sequence>